<dbReference type="EC" id="3.5.1.28" evidence="3"/>
<sequence>MRRKLKYTGFALGIILLFLIMTMNLVENNSWKPWNLPLSGKVIILDAGHGAPDAGANFLNALEKDIALSITKKIRTFLEEQGALVILTREDDGDLAAKETKGLSNRKREDLRKRVEIINNSDADLFLSIHLNSLPSHKWKGAQTFYSLRYEENKQVATYIQSEIKRNLENTDRKAKTLGSVYILKNAKKPGALVEVGFLSNPEDRKNLTNEDYQESIAASIYTGILKYFTEEPPK</sequence>
<proteinExistence type="predicted"/>
<dbReference type="PANTHER" id="PTHR30404">
    <property type="entry name" value="N-ACETYLMURAMOYL-L-ALANINE AMIDASE"/>
    <property type="match status" value="1"/>
</dbReference>
<name>A0A372LMI4_9BACI</name>
<organism evidence="3 4">
    <name type="scientific">Peribacillus saganii</name>
    <dbReference type="NCBI Taxonomy" id="2303992"/>
    <lineage>
        <taxon>Bacteria</taxon>
        <taxon>Bacillati</taxon>
        <taxon>Bacillota</taxon>
        <taxon>Bacilli</taxon>
        <taxon>Bacillales</taxon>
        <taxon>Bacillaceae</taxon>
        <taxon>Peribacillus</taxon>
    </lineage>
</organism>
<dbReference type="NCBIfam" id="TIGR02883">
    <property type="entry name" value="spore_cwlD"/>
    <property type="match status" value="1"/>
</dbReference>
<dbReference type="Pfam" id="PF01520">
    <property type="entry name" value="Amidase_3"/>
    <property type="match status" value="1"/>
</dbReference>
<dbReference type="CDD" id="cd02696">
    <property type="entry name" value="MurNAc-LAA"/>
    <property type="match status" value="1"/>
</dbReference>
<dbReference type="InterPro" id="IPR050695">
    <property type="entry name" value="N-acetylmuramoyl_amidase_3"/>
</dbReference>
<keyword evidence="4" id="KW-1185">Reference proteome</keyword>
<comment type="caution">
    <text evidence="3">The sequence shown here is derived from an EMBL/GenBank/DDBJ whole genome shotgun (WGS) entry which is preliminary data.</text>
</comment>
<dbReference type="InterPro" id="IPR002508">
    <property type="entry name" value="MurNAc-LAA_cat"/>
</dbReference>
<dbReference type="PANTHER" id="PTHR30404:SF0">
    <property type="entry name" value="N-ACETYLMURAMOYL-L-ALANINE AMIDASE AMIC"/>
    <property type="match status" value="1"/>
</dbReference>
<dbReference type="Gene3D" id="3.40.630.40">
    <property type="entry name" value="Zn-dependent exopeptidases"/>
    <property type="match status" value="1"/>
</dbReference>
<reference evidence="3 4" key="1">
    <citation type="submission" date="2018-08" db="EMBL/GenBank/DDBJ databases">
        <title>Bacillus chawlae sp. nov., Bacillus glennii sp. nov., and Bacillus saganii sp. nov. Isolated from the Vehicle Assembly Building at Kennedy Space Center where the Viking Spacecraft were Assembled.</title>
        <authorList>
            <person name="Seuylemezian A."/>
            <person name="Vaishampayan P."/>
        </authorList>
    </citation>
    <scope>NUCLEOTIDE SEQUENCE [LARGE SCALE GENOMIC DNA]</scope>
    <source>
        <strain evidence="3 4">V47-23a</strain>
    </source>
</reference>
<dbReference type="GO" id="GO:0009253">
    <property type="term" value="P:peptidoglycan catabolic process"/>
    <property type="evidence" value="ECO:0007669"/>
    <property type="project" value="InterPro"/>
</dbReference>
<dbReference type="SUPFAM" id="SSF53187">
    <property type="entry name" value="Zn-dependent exopeptidases"/>
    <property type="match status" value="1"/>
</dbReference>
<dbReference type="InterPro" id="IPR014234">
    <property type="entry name" value="Spore_CwlD"/>
</dbReference>
<dbReference type="GO" id="GO:0030288">
    <property type="term" value="C:outer membrane-bounded periplasmic space"/>
    <property type="evidence" value="ECO:0007669"/>
    <property type="project" value="TreeGrafter"/>
</dbReference>
<dbReference type="OrthoDB" id="9806267at2"/>
<evidence type="ECO:0000313" key="3">
    <source>
        <dbReference type="EMBL" id="RFU68587.1"/>
    </source>
</evidence>
<gene>
    <name evidence="3" type="primary">cwlD</name>
    <name evidence="3" type="ORF">D0469_11540</name>
</gene>
<dbReference type="Proteomes" id="UP000264541">
    <property type="component" value="Unassembled WGS sequence"/>
</dbReference>
<feature type="domain" description="MurNAc-LAA" evidence="2">
    <location>
        <begin position="115"/>
        <end position="226"/>
    </location>
</feature>
<evidence type="ECO:0000256" key="1">
    <source>
        <dbReference type="ARBA" id="ARBA00022801"/>
    </source>
</evidence>
<dbReference type="SMART" id="SM00646">
    <property type="entry name" value="Ami_3"/>
    <property type="match status" value="1"/>
</dbReference>
<evidence type="ECO:0000259" key="2">
    <source>
        <dbReference type="SMART" id="SM00646"/>
    </source>
</evidence>
<keyword evidence="1 3" id="KW-0378">Hydrolase</keyword>
<dbReference type="AlphaFoldDB" id="A0A372LMI4"/>
<dbReference type="EMBL" id="QVTE01000032">
    <property type="protein sequence ID" value="RFU68587.1"/>
    <property type="molecule type" value="Genomic_DNA"/>
</dbReference>
<accession>A0A372LMI4</accession>
<dbReference type="RefSeq" id="WP_117326908.1">
    <property type="nucleotide sequence ID" value="NZ_QVTE01000032.1"/>
</dbReference>
<evidence type="ECO:0000313" key="4">
    <source>
        <dbReference type="Proteomes" id="UP000264541"/>
    </source>
</evidence>
<protein>
    <submittedName>
        <fullName evidence="3">N-acetylmuramoyl-L-alanine amidase CwlD</fullName>
        <ecNumber evidence="3">3.5.1.28</ecNumber>
    </submittedName>
</protein>
<dbReference type="GO" id="GO:0008745">
    <property type="term" value="F:N-acetylmuramoyl-L-alanine amidase activity"/>
    <property type="evidence" value="ECO:0007669"/>
    <property type="project" value="UniProtKB-EC"/>
</dbReference>